<sequence length="245" mass="27370">MRRRGVGIAAIRNKGIAGEKFKNKGSELAEDQINQMSKQLESFQNNLQEFAAKHRNDIKKNADFRQHFQQMCATIGVDPLASSKGFWSEMLGVGDYYYELGVQIVEVAMATSHRNGGIMGIEEMRKRVSKSRGSKSAAVSIDDIIQAIKRLKVLGSGFSLIPVRGTYIVQSVPGEMTLDHTVVLQQAESTGFVTKDQLVTELGWDLHRADIALEHLVREGLAWVDEQGDTTQYWFPGLFHSIIDK</sequence>
<dbReference type="AlphaFoldDB" id="A0A7J7KFZ6"/>
<gene>
    <name evidence="12" type="ORF">EB796_004879</name>
</gene>
<name>A0A7J7KFZ6_BUGNE</name>
<keyword evidence="5 10" id="KW-0813">Transport</keyword>
<feature type="coiled-coil region" evidence="11">
    <location>
        <begin position="26"/>
        <end position="53"/>
    </location>
</feature>
<dbReference type="InterPro" id="IPR016689">
    <property type="entry name" value="ESCRT-2_cplx_Snf8"/>
</dbReference>
<comment type="caution">
    <text evidence="12">The sequence shown here is derived from an EMBL/GenBank/DDBJ whole genome shotgun (WGS) entry which is preliminary data.</text>
</comment>
<dbReference type="InterPro" id="IPR040608">
    <property type="entry name" value="Snf8/Vps36"/>
</dbReference>
<keyword evidence="6" id="KW-0963">Cytoplasm</keyword>
<comment type="function">
    <text evidence="10">Component of the endosomal sorting complex required for transport II (ESCRT-II), which is required for multivesicular body (MVB) formation and sorting of endosomal cargo proteins into MVBs.</text>
</comment>
<dbReference type="FunFam" id="1.10.10.10:FF:000085">
    <property type="entry name" value="Vacuolar-sorting protein SNF8"/>
    <property type="match status" value="1"/>
</dbReference>
<dbReference type="OrthoDB" id="283883at2759"/>
<keyword evidence="8 10" id="KW-0653">Protein transport</keyword>
<dbReference type="FunFam" id="1.10.10.10:FF:000397">
    <property type="entry name" value="Vacuolar-sorting protein SNF8"/>
    <property type="match status" value="1"/>
</dbReference>
<evidence type="ECO:0000256" key="10">
    <source>
        <dbReference type="PIRNR" id="PIRNR017215"/>
    </source>
</evidence>
<proteinExistence type="inferred from homology"/>
<organism evidence="12 13">
    <name type="scientific">Bugula neritina</name>
    <name type="common">Brown bryozoan</name>
    <name type="synonym">Sertularia neritina</name>
    <dbReference type="NCBI Taxonomy" id="10212"/>
    <lineage>
        <taxon>Eukaryota</taxon>
        <taxon>Metazoa</taxon>
        <taxon>Spiralia</taxon>
        <taxon>Lophotrochozoa</taxon>
        <taxon>Bryozoa</taxon>
        <taxon>Gymnolaemata</taxon>
        <taxon>Cheilostomatida</taxon>
        <taxon>Flustrina</taxon>
        <taxon>Buguloidea</taxon>
        <taxon>Bugulidae</taxon>
        <taxon>Bugula</taxon>
    </lineage>
</organism>
<evidence type="ECO:0000256" key="6">
    <source>
        <dbReference type="ARBA" id="ARBA00022490"/>
    </source>
</evidence>
<accession>A0A7J7KFZ6</accession>
<dbReference type="InterPro" id="IPR036388">
    <property type="entry name" value="WH-like_DNA-bd_sf"/>
</dbReference>
<evidence type="ECO:0000256" key="11">
    <source>
        <dbReference type="SAM" id="Coils"/>
    </source>
</evidence>
<evidence type="ECO:0000256" key="4">
    <source>
        <dbReference type="ARBA" id="ARBA00017052"/>
    </source>
</evidence>
<dbReference type="GO" id="GO:0000814">
    <property type="term" value="C:ESCRT II complex"/>
    <property type="evidence" value="ECO:0007669"/>
    <property type="project" value="UniProtKB-UniRule"/>
</dbReference>
<dbReference type="InterPro" id="IPR036390">
    <property type="entry name" value="WH_DNA-bd_sf"/>
</dbReference>
<reference evidence="12" key="1">
    <citation type="submission" date="2020-06" db="EMBL/GenBank/DDBJ databases">
        <title>Draft genome of Bugula neritina, a colonial animal packing powerful symbionts and potential medicines.</title>
        <authorList>
            <person name="Rayko M."/>
        </authorList>
    </citation>
    <scope>NUCLEOTIDE SEQUENCE [LARGE SCALE GENOMIC DNA]</scope>
    <source>
        <strain evidence="12">Kwan_BN1</strain>
    </source>
</reference>
<comment type="subunit">
    <text evidence="10">Component of the endosomal sorting complex required for transport II (ESCRT-II).</text>
</comment>
<comment type="similarity">
    <text evidence="3 10">Belongs to the SNF8 family.</text>
</comment>
<keyword evidence="13" id="KW-1185">Reference proteome</keyword>
<keyword evidence="11" id="KW-0175">Coiled coil</keyword>
<dbReference type="Gene3D" id="6.10.140.180">
    <property type="match status" value="1"/>
</dbReference>
<dbReference type="EMBL" id="VXIV02000667">
    <property type="protein sequence ID" value="KAF6036811.1"/>
    <property type="molecule type" value="Genomic_DNA"/>
</dbReference>
<dbReference type="Gene3D" id="1.10.10.10">
    <property type="entry name" value="Winged helix-like DNA-binding domain superfamily/Winged helix DNA-binding domain"/>
    <property type="match status" value="2"/>
</dbReference>
<evidence type="ECO:0000256" key="8">
    <source>
        <dbReference type="ARBA" id="ARBA00022927"/>
    </source>
</evidence>
<dbReference type="PIRSF" id="PIRSF017215">
    <property type="entry name" value="ESCRT2_Vps22"/>
    <property type="match status" value="1"/>
</dbReference>
<protein>
    <recommendedName>
        <fullName evidence="4 10">Vacuolar-sorting protein SNF8</fullName>
    </recommendedName>
</protein>
<evidence type="ECO:0000313" key="12">
    <source>
        <dbReference type="EMBL" id="KAF6036811.1"/>
    </source>
</evidence>
<dbReference type="PANTHER" id="PTHR12806:SF0">
    <property type="entry name" value="VACUOLAR-SORTING PROTEIN SNF8"/>
    <property type="match status" value="1"/>
</dbReference>
<evidence type="ECO:0000256" key="9">
    <source>
        <dbReference type="ARBA" id="ARBA00023136"/>
    </source>
</evidence>
<evidence type="ECO:0000256" key="3">
    <source>
        <dbReference type="ARBA" id="ARBA00009834"/>
    </source>
</evidence>
<evidence type="ECO:0000256" key="7">
    <source>
        <dbReference type="ARBA" id="ARBA00022753"/>
    </source>
</evidence>
<keyword evidence="9" id="KW-0472">Membrane</keyword>
<dbReference type="GO" id="GO:0043328">
    <property type="term" value="P:protein transport to vacuole involved in ubiquitin-dependent protein catabolic process via the multivesicular body sorting pathway"/>
    <property type="evidence" value="ECO:0007669"/>
    <property type="project" value="TreeGrafter"/>
</dbReference>
<dbReference type="Proteomes" id="UP000593567">
    <property type="component" value="Unassembled WGS sequence"/>
</dbReference>
<dbReference type="Pfam" id="PF04157">
    <property type="entry name" value="EAP30"/>
    <property type="match status" value="1"/>
</dbReference>
<evidence type="ECO:0000256" key="2">
    <source>
        <dbReference type="ARBA" id="ARBA00004496"/>
    </source>
</evidence>
<dbReference type="PANTHER" id="PTHR12806">
    <property type="entry name" value="EAP30 SUBUNIT OF ELL COMPLEX"/>
    <property type="match status" value="1"/>
</dbReference>
<evidence type="ECO:0000313" key="13">
    <source>
        <dbReference type="Proteomes" id="UP000593567"/>
    </source>
</evidence>
<dbReference type="SUPFAM" id="SSF46785">
    <property type="entry name" value="Winged helix' DNA-binding domain"/>
    <property type="match status" value="2"/>
</dbReference>
<keyword evidence="7" id="KW-0967">Endosome</keyword>
<evidence type="ECO:0000256" key="5">
    <source>
        <dbReference type="ARBA" id="ARBA00022448"/>
    </source>
</evidence>
<comment type="subcellular location">
    <subcellularLocation>
        <location evidence="2">Cytoplasm</location>
    </subcellularLocation>
    <subcellularLocation>
        <location evidence="1">Endosome membrane</location>
        <topology evidence="1">Peripheral membrane protein</topology>
    </subcellularLocation>
</comment>
<evidence type="ECO:0000256" key="1">
    <source>
        <dbReference type="ARBA" id="ARBA00004481"/>
    </source>
</evidence>